<feature type="non-terminal residue" evidence="2">
    <location>
        <position position="83"/>
    </location>
</feature>
<keyword evidence="1" id="KW-0732">Signal</keyword>
<proteinExistence type="predicted"/>
<organism evidence="2 3">
    <name type="scientific">Mycobacterium tuberculosis</name>
    <dbReference type="NCBI Taxonomy" id="1773"/>
    <lineage>
        <taxon>Bacteria</taxon>
        <taxon>Bacillati</taxon>
        <taxon>Actinomycetota</taxon>
        <taxon>Actinomycetes</taxon>
        <taxon>Mycobacteriales</taxon>
        <taxon>Mycobacteriaceae</taxon>
        <taxon>Mycobacterium</taxon>
        <taxon>Mycobacterium tuberculosis complex</taxon>
    </lineage>
</organism>
<evidence type="ECO:0000313" key="2">
    <source>
        <dbReference type="EMBL" id="MBP0685715.1"/>
    </source>
</evidence>
<accession>A0ABD4Q702</accession>
<feature type="non-terminal residue" evidence="2">
    <location>
        <position position="1"/>
    </location>
</feature>
<sequence>PSLRDLDPAWAYWYGRALKADNRNDDARQQFQSIAGQFNFYGQLAQEELGQRITVPPRTTVTDAEIDVMGRNHPGFGRAKKLY</sequence>
<dbReference type="InterPro" id="IPR008939">
    <property type="entry name" value="Lytic_TGlycosylase_superhlx_U"/>
</dbReference>
<dbReference type="EMBL" id="JAGIZI010000461">
    <property type="protein sequence ID" value="MBP0685715.1"/>
    <property type="molecule type" value="Genomic_DNA"/>
</dbReference>
<evidence type="ECO:0000313" key="3">
    <source>
        <dbReference type="Proteomes" id="UP000671119"/>
    </source>
</evidence>
<name>A0ABD4Q702_MYCTX</name>
<reference evidence="2 3" key="1">
    <citation type="submission" date="2021-03" db="EMBL/GenBank/DDBJ databases">
        <title>Whole Genome Sequencing of Mycobacterium tuberculosis clinical isolates from Arunachal Pradesh, India.</title>
        <authorList>
            <person name="Singh S."/>
            <person name="Mudliar S.R."/>
            <person name="Kulsum U."/>
            <person name="Rufai S.B."/>
            <person name="Singh P.K."/>
            <person name="Umpo M."/>
            <person name="Nyori M."/>
        </authorList>
    </citation>
    <scope>NUCLEOTIDE SEQUENCE [LARGE SCALE GENOMIC DNA]</scope>
    <source>
        <strain evidence="2 3">OMICS/BPL/0142/20/SP</strain>
    </source>
</reference>
<dbReference type="Gene3D" id="1.25.20.10">
    <property type="entry name" value="Bacterial muramidases"/>
    <property type="match status" value="1"/>
</dbReference>
<dbReference type="Proteomes" id="UP000671119">
    <property type="component" value="Unassembled WGS sequence"/>
</dbReference>
<comment type="caution">
    <text evidence="2">The sequence shown here is derived from an EMBL/GenBank/DDBJ whole genome shotgun (WGS) entry which is preliminary data.</text>
</comment>
<dbReference type="AlphaFoldDB" id="A0ABD4Q702"/>
<gene>
    <name evidence="2" type="ORF">J8J21_21970</name>
</gene>
<dbReference type="SUPFAM" id="SSF48435">
    <property type="entry name" value="Bacterial muramidases"/>
    <property type="match status" value="1"/>
</dbReference>
<protein>
    <submittedName>
        <fullName evidence="2">Uncharacterized protein</fullName>
    </submittedName>
</protein>
<evidence type="ECO:0000256" key="1">
    <source>
        <dbReference type="ARBA" id="ARBA00022729"/>
    </source>
</evidence>